<dbReference type="Gramene" id="TVU02643">
    <property type="protein sequence ID" value="TVU02643"/>
    <property type="gene ID" value="EJB05_51859"/>
</dbReference>
<comment type="caution">
    <text evidence="1">The sequence shown here is derived from an EMBL/GenBank/DDBJ whole genome shotgun (WGS) entry which is preliminary data.</text>
</comment>
<dbReference type="EMBL" id="RWGY01000300">
    <property type="protein sequence ID" value="TVU02643.1"/>
    <property type="molecule type" value="Genomic_DNA"/>
</dbReference>
<sequence length="61" mass="7125">MIGALHPKWIYPPNDANRVSQQASWHDDEDNGRMRVLKRQCRSATRIDVPQIDNDQYCQVS</sequence>
<organism evidence="1 2">
    <name type="scientific">Eragrostis curvula</name>
    <name type="common">weeping love grass</name>
    <dbReference type="NCBI Taxonomy" id="38414"/>
    <lineage>
        <taxon>Eukaryota</taxon>
        <taxon>Viridiplantae</taxon>
        <taxon>Streptophyta</taxon>
        <taxon>Embryophyta</taxon>
        <taxon>Tracheophyta</taxon>
        <taxon>Spermatophyta</taxon>
        <taxon>Magnoliopsida</taxon>
        <taxon>Liliopsida</taxon>
        <taxon>Poales</taxon>
        <taxon>Poaceae</taxon>
        <taxon>PACMAD clade</taxon>
        <taxon>Chloridoideae</taxon>
        <taxon>Eragrostideae</taxon>
        <taxon>Eragrostidinae</taxon>
        <taxon>Eragrostis</taxon>
    </lineage>
</organism>
<evidence type="ECO:0000313" key="1">
    <source>
        <dbReference type="EMBL" id="TVU02643.1"/>
    </source>
</evidence>
<dbReference type="AlphaFoldDB" id="A0A5J9SUE4"/>
<feature type="non-terminal residue" evidence="1">
    <location>
        <position position="1"/>
    </location>
</feature>
<protein>
    <submittedName>
        <fullName evidence="1">Uncharacterized protein</fullName>
    </submittedName>
</protein>
<dbReference type="Proteomes" id="UP000324897">
    <property type="component" value="Unassembled WGS sequence"/>
</dbReference>
<accession>A0A5J9SUE4</accession>
<gene>
    <name evidence="1" type="ORF">EJB05_51859</name>
</gene>
<evidence type="ECO:0000313" key="2">
    <source>
        <dbReference type="Proteomes" id="UP000324897"/>
    </source>
</evidence>
<keyword evidence="2" id="KW-1185">Reference proteome</keyword>
<proteinExistence type="predicted"/>
<reference evidence="1 2" key="1">
    <citation type="journal article" date="2019" name="Sci. Rep.">
        <title>A high-quality genome of Eragrostis curvula grass provides insights into Poaceae evolution and supports new strategies to enhance forage quality.</title>
        <authorList>
            <person name="Carballo J."/>
            <person name="Santos B.A.C.M."/>
            <person name="Zappacosta D."/>
            <person name="Garbus I."/>
            <person name="Selva J.P."/>
            <person name="Gallo C.A."/>
            <person name="Diaz A."/>
            <person name="Albertini E."/>
            <person name="Caccamo M."/>
            <person name="Echenique V."/>
        </authorList>
    </citation>
    <scope>NUCLEOTIDE SEQUENCE [LARGE SCALE GENOMIC DNA]</scope>
    <source>
        <strain evidence="2">cv. Victoria</strain>
        <tissue evidence="1">Leaf</tissue>
    </source>
</reference>
<name>A0A5J9SUE4_9POAL</name>